<dbReference type="PROSITE" id="PS50112">
    <property type="entry name" value="PAS"/>
    <property type="match status" value="1"/>
</dbReference>
<feature type="domain" description="PAS" evidence="1">
    <location>
        <begin position="25"/>
        <end position="60"/>
    </location>
</feature>
<dbReference type="InterPro" id="IPR013656">
    <property type="entry name" value="PAS_4"/>
</dbReference>
<dbReference type="Pfam" id="PF08448">
    <property type="entry name" value="PAS_4"/>
    <property type="match status" value="1"/>
</dbReference>
<gene>
    <name evidence="2" type="ORF">H8L32_27355</name>
</gene>
<accession>A0ABR6ZZF2</accession>
<sequence length="96" mass="10434">HQALDVIARIVAAIEAMPMVAVRSVDRAGMVRFWNHTCARLYGVATADALGRPLESLLRPAAMADDYAAAIARVWRTGQPGAARDWCMRLADGRTV</sequence>
<dbReference type="Gene3D" id="3.30.450.20">
    <property type="entry name" value="PAS domain"/>
    <property type="match status" value="1"/>
</dbReference>
<keyword evidence="3" id="KW-1185">Reference proteome</keyword>
<proteinExistence type="predicted"/>
<evidence type="ECO:0000313" key="3">
    <source>
        <dbReference type="Proteomes" id="UP000650424"/>
    </source>
</evidence>
<dbReference type="RefSeq" id="WP_186951019.1">
    <property type="nucleotide sequence ID" value="NZ_JACOGF010000074.1"/>
</dbReference>
<feature type="non-terminal residue" evidence="2">
    <location>
        <position position="1"/>
    </location>
</feature>
<dbReference type="EMBL" id="JACOGF010000074">
    <property type="protein sequence ID" value="MBC3921206.1"/>
    <property type="molecule type" value="Genomic_DNA"/>
</dbReference>
<dbReference type="InterPro" id="IPR000014">
    <property type="entry name" value="PAS"/>
</dbReference>
<reference evidence="2 3" key="1">
    <citation type="submission" date="2020-08" db="EMBL/GenBank/DDBJ databases">
        <title>Novel species isolated from subtropical streams in China.</title>
        <authorList>
            <person name="Lu H."/>
        </authorList>
    </citation>
    <scope>NUCLEOTIDE SEQUENCE [LARGE SCALE GENOMIC DNA]</scope>
    <source>
        <strain evidence="2 3">CY18W</strain>
    </source>
</reference>
<evidence type="ECO:0000313" key="2">
    <source>
        <dbReference type="EMBL" id="MBC3921206.1"/>
    </source>
</evidence>
<comment type="caution">
    <text evidence="2">The sequence shown here is derived from an EMBL/GenBank/DDBJ whole genome shotgun (WGS) entry which is preliminary data.</text>
</comment>
<dbReference type="InterPro" id="IPR035965">
    <property type="entry name" value="PAS-like_dom_sf"/>
</dbReference>
<dbReference type="SUPFAM" id="SSF55785">
    <property type="entry name" value="PYP-like sensor domain (PAS domain)"/>
    <property type="match status" value="1"/>
</dbReference>
<dbReference type="Proteomes" id="UP000650424">
    <property type="component" value="Unassembled WGS sequence"/>
</dbReference>
<name>A0ABR6ZZF2_9BURK</name>
<evidence type="ECO:0000259" key="1">
    <source>
        <dbReference type="PROSITE" id="PS50112"/>
    </source>
</evidence>
<organism evidence="2 3">
    <name type="scientific">Undibacterium hunanense</name>
    <dbReference type="NCBI Taxonomy" id="2762292"/>
    <lineage>
        <taxon>Bacteria</taxon>
        <taxon>Pseudomonadati</taxon>
        <taxon>Pseudomonadota</taxon>
        <taxon>Betaproteobacteria</taxon>
        <taxon>Burkholderiales</taxon>
        <taxon>Oxalobacteraceae</taxon>
        <taxon>Undibacterium</taxon>
    </lineage>
</organism>
<protein>
    <submittedName>
        <fullName evidence="2">PAS domain-containing protein</fullName>
    </submittedName>
</protein>
<feature type="non-terminal residue" evidence="2">
    <location>
        <position position="96"/>
    </location>
</feature>